<comment type="caution">
    <text evidence="2">The sequence shown here is derived from an EMBL/GenBank/DDBJ whole genome shotgun (WGS) entry which is preliminary data.</text>
</comment>
<dbReference type="Gene3D" id="2.40.70.10">
    <property type="entry name" value="Acid Proteases"/>
    <property type="match status" value="1"/>
</dbReference>
<protein>
    <submittedName>
        <fullName evidence="2">Reverse transcriptase domain-containing protein</fullName>
    </submittedName>
</protein>
<sequence>MNTASSSGSGTLPSNTITNPKEDLKGMTPRSGIVYKGPTIPTTPSPPKVVKCETEVTKDTVPHTNNGSTKDVQPSVVQFETQIPNSEPVVALVVEPVEAPVSASKPNPKPSIPYPSRLHDQKLCDKANDQKEKFFQILQDLNFNISFVDALILMPKFGQTIKSLLTNKDKLFELARTLLNGHCSAVLLKKLPEKLGDPDKFLIPCDFPGMDECLALADLDASITLMPLFVWNKLSLPELFQTCMTLELADRSISRPVRVAEYVFVKVGTFNFTADFVVVDFNADLLVPLILGRSFLKTGCALIDVYEGELTLRVGKEAVTFNLDQTARYSSNYDAMSVNRIDVIDVAYEEYSQEVLGFSISGNLTPSTKPIVSTSSPTLTQEVLNDSYYDSERDILLLQEFLNDDLSSPPLPPQELKVVEPKNEKSSIDEPPVVELKDLPPHLEYAFLEGDDNLPVIIAKELKDEEKTALIKVLKSHKQALAWQLFDIKGINLEFCTHNILMEDDFKPSVQHQRRVNPKIHEVIKKEVLKLLDSRLIYPISDSPWVSPMHCVPKKVVLQLLSMKKTS</sequence>
<accession>A0A6L2JU64</accession>
<dbReference type="Gene3D" id="3.10.10.10">
    <property type="entry name" value="HIV Type 1 Reverse Transcriptase, subunit A, domain 1"/>
    <property type="match status" value="1"/>
</dbReference>
<dbReference type="GO" id="GO:0003964">
    <property type="term" value="F:RNA-directed DNA polymerase activity"/>
    <property type="evidence" value="ECO:0007669"/>
    <property type="project" value="UniProtKB-KW"/>
</dbReference>
<proteinExistence type="predicted"/>
<dbReference type="InterPro" id="IPR043502">
    <property type="entry name" value="DNA/RNA_pol_sf"/>
</dbReference>
<keyword evidence="2" id="KW-0808">Transferase</keyword>
<name>A0A6L2JU64_TANCI</name>
<dbReference type="PANTHER" id="PTHR33067:SF35">
    <property type="entry name" value="ASPARTIC PEPTIDASE DDI1-TYPE DOMAIN-CONTAINING PROTEIN"/>
    <property type="match status" value="1"/>
</dbReference>
<reference evidence="2" key="1">
    <citation type="journal article" date="2019" name="Sci. Rep.">
        <title>Draft genome of Tanacetum cinerariifolium, the natural source of mosquito coil.</title>
        <authorList>
            <person name="Yamashiro T."/>
            <person name="Shiraishi A."/>
            <person name="Satake H."/>
            <person name="Nakayama K."/>
        </authorList>
    </citation>
    <scope>NUCLEOTIDE SEQUENCE</scope>
</reference>
<dbReference type="CDD" id="cd00303">
    <property type="entry name" value="retropepsin_like"/>
    <property type="match status" value="1"/>
</dbReference>
<keyword evidence="2" id="KW-0695">RNA-directed DNA polymerase</keyword>
<keyword evidence="2" id="KW-0548">Nucleotidyltransferase</keyword>
<dbReference type="EMBL" id="BKCJ010001278">
    <property type="protein sequence ID" value="GEU40250.1"/>
    <property type="molecule type" value="Genomic_DNA"/>
</dbReference>
<dbReference type="AlphaFoldDB" id="A0A6L2JU64"/>
<dbReference type="InterPro" id="IPR021109">
    <property type="entry name" value="Peptidase_aspartic_dom_sf"/>
</dbReference>
<evidence type="ECO:0000256" key="1">
    <source>
        <dbReference type="SAM" id="MobiDB-lite"/>
    </source>
</evidence>
<dbReference type="PANTHER" id="PTHR33067">
    <property type="entry name" value="RNA-DIRECTED DNA POLYMERASE-RELATED"/>
    <property type="match status" value="1"/>
</dbReference>
<feature type="region of interest" description="Disordered" evidence="1">
    <location>
        <begin position="1"/>
        <end position="50"/>
    </location>
</feature>
<gene>
    <name evidence="2" type="ORF">Tci_012228</name>
</gene>
<dbReference type="SUPFAM" id="SSF56672">
    <property type="entry name" value="DNA/RNA polymerases"/>
    <property type="match status" value="1"/>
</dbReference>
<feature type="compositionally biased region" description="Polar residues" evidence="1">
    <location>
        <begin position="1"/>
        <end position="19"/>
    </location>
</feature>
<evidence type="ECO:0000313" key="2">
    <source>
        <dbReference type="EMBL" id="GEU40250.1"/>
    </source>
</evidence>
<organism evidence="2">
    <name type="scientific">Tanacetum cinerariifolium</name>
    <name type="common">Dalmatian daisy</name>
    <name type="synonym">Chrysanthemum cinerariifolium</name>
    <dbReference type="NCBI Taxonomy" id="118510"/>
    <lineage>
        <taxon>Eukaryota</taxon>
        <taxon>Viridiplantae</taxon>
        <taxon>Streptophyta</taxon>
        <taxon>Embryophyta</taxon>
        <taxon>Tracheophyta</taxon>
        <taxon>Spermatophyta</taxon>
        <taxon>Magnoliopsida</taxon>
        <taxon>eudicotyledons</taxon>
        <taxon>Gunneridae</taxon>
        <taxon>Pentapetalae</taxon>
        <taxon>asterids</taxon>
        <taxon>campanulids</taxon>
        <taxon>Asterales</taxon>
        <taxon>Asteraceae</taxon>
        <taxon>Asteroideae</taxon>
        <taxon>Anthemideae</taxon>
        <taxon>Anthemidinae</taxon>
        <taxon>Tanacetum</taxon>
    </lineage>
</organism>